<protein>
    <recommendedName>
        <fullName evidence="1">Extradiol ring-cleavage dioxygenase class III enzyme subunit B domain-containing protein</fullName>
    </recommendedName>
</protein>
<dbReference type="InterPro" id="IPR004183">
    <property type="entry name" value="Xdiol_dOase_suB"/>
</dbReference>
<dbReference type="Pfam" id="PF02900">
    <property type="entry name" value="LigB"/>
    <property type="match status" value="1"/>
</dbReference>
<organism evidence="2 3">
    <name type="scientific">Aquincola tertiaricarbonis</name>
    <dbReference type="NCBI Taxonomy" id="391953"/>
    <lineage>
        <taxon>Bacteria</taxon>
        <taxon>Pseudomonadati</taxon>
        <taxon>Pseudomonadota</taxon>
        <taxon>Betaproteobacteria</taxon>
        <taxon>Burkholderiales</taxon>
        <taxon>Sphaerotilaceae</taxon>
        <taxon>Aquincola</taxon>
    </lineage>
</organism>
<dbReference type="Proteomes" id="UP001056201">
    <property type="component" value="Chromosome 2"/>
</dbReference>
<feature type="domain" description="Extradiol ring-cleavage dioxygenase class III enzyme subunit B" evidence="1">
    <location>
        <begin position="47"/>
        <end position="280"/>
    </location>
</feature>
<reference evidence="2" key="1">
    <citation type="submission" date="2022-05" db="EMBL/GenBank/DDBJ databases">
        <title>An RpoN-dependent PEP-CTERM gene is involved in floc formation of an Aquincola tertiaricarbonis strain.</title>
        <authorList>
            <person name="Qiu D."/>
            <person name="Xia M."/>
        </authorList>
    </citation>
    <scope>NUCLEOTIDE SEQUENCE</scope>
    <source>
        <strain evidence="2">RN12</strain>
    </source>
</reference>
<dbReference type="RefSeq" id="WP_250196831.1">
    <property type="nucleotide sequence ID" value="NZ_CP097636.1"/>
</dbReference>
<gene>
    <name evidence="2" type="ORF">MW290_23805</name>
</gene>
<evidence type="ECO:0000259" key="1">
    <source>
        <dbReference type="Pfam" id="PF02900"/>
    </source>
</evidence>
<dbReference type="Gene3D" id="3.40.830.10">
    <property type="entry name" value="LigB-like"/>
    <property type="match status" value="1"/>
</dbReference>
<dbReference type="SUPFAM" id="SSF53213">
    <property type="entry name" value="LigB-like"/>
    <property type="match status" value="1"/>
</dbReference>
<evidence type="ECO:0000313" key="3">
    <source>
        <dbReference type="Proteomes" id="UP001056201"/>
    </source>
</evidence>
<proteinExistence type="predicted"/>
<sequence>MTLDTPIPTSPARGARLTVCSSHAIPPPPGDPAWPVPPKPEIWAAWATARERIQAFAPELVVVFGTDHRRAFRAVIPSVAVALTATARGDRNGPVGTYPVAGDTARALAEHLSAHDVDIAVAHRVALDHGFGHSARDLLGGIDRHPIVPIFLNAASPPAPSFRRAAHIGELVGRFFDDRPERVLFVGTGGLTHHLPPYTLPDDGAERDEDERLALYARLSQALADPSLRFDDGWDREFLAGLGRRDRDWLQAAGTDVVRRAGNGANEAVCWVAAWAAGGQPLQVLAYRFDATTGAGNGAAVALSGWPASPLAA</sequence>
<evidence type="ECO:0000313" key="2">
    <source>
        <dbReference type="EMBL" id="URI08609.1"/>
    </source>
</evidence>
<name>A0ABY4SBJ8_AQUTE</name>
<keyword evidence="3" id="KW-1185">Reference proteome</keyword>
<accession>A0ABY4SBJ8</accession>
<dbReference type="EMBL" id="CP097636">
    <property type="protein sequence ID" value="URI08609.1"/>
    <property type="molecule type" value="Genomic_DNA"/>
</dbReference>